<dbReference type="PROSITE" id="PS50059">
    <property type="entry name" value="FKBP_PPIASE"/>
    <property type="match status" value="1"/>
</dbReference>
<sequence length="183" mass="19965">MKLRYLSILAVAIATIGAYSCIDQENTVDAIFARDMEAIDEYLATNSLVNVKEFEDARGFRVIWQEVSGSGVFAEVGDTIRANYTGKLLDNSVFDTSIEDIARENGIYVDSRPYIPIQFRTGLGSVIPGFELGLLNIEVGDKATVIMPSELGYANNPPSGIPVNAPLIFEIELIEVKRGPTGN</sequence>
<evidence type="ECO:0000313" key="10">
    <source>
        <dbReference type="Proteomes" id="UP001171916"/>
    </source>
</evidence>
<dbReference type="Gene3D" id="3.10.50.40">
    <property type="match status" value="1"/>
</dbReference>
<dbReference type="Pfam" id="PF00254">
    <property type="entry name" value="FKBP_C"/>
    <property type="match status" value="1"/>
</dbReference>
<evidence type="ECO:0000256" key="3">
    <source>
        <dbReference type="ARBA" id="ARBA00023110"/>
    </source>
</evidence>
<dbReference type="PANTHER" id="PTHR43811">
    <property type="entry name" value="FKBP-TYPE PEPTIDYL-PROLYL CIS-TRANS ISOMERASE FKPA"/>
    <property type="match status" value="1"/>
</dbReference>
<protein>
    <recommendedName>
        <fullName evidence="6">Peptidyl-prolyl cis-trans isomerase</fullName>
        <ecNumber evidence="6">5.2.1.8</ecNumber>
    </recommendedName>
</protein>
<evidence type="ECO:0000259" key="8">
    <source>
        <dbReference type="PROSITE" id="PS50059"/>
    </source>
</evidence>
<dbReference type="EC" id="5.2.1.8" evidence="6"/>
<feature type="domain" description="PPIase FKBP-type" evidence="8">
    <location>
        <begin position="77"/>
        <end position="177"/>
    </location>
</feature>
<evidence type="ECO:0000256" key="5">
    <source>
        <dbReference type="PROSITE-ProRule" id="PRU00277"/>
    </source>
</evidence>
<dbReference type="GO" id="GO:0003755">
    <property type="term" value="F:peptidyl-prolyl cis-trans isomerase activity"/>
    <property type="evidence" value="ECO:0007669"/>
    <property type="project" value="UniProtKB-EC"/>
</dbReference>
<evidence type="ECO:0000256" key="6">
    <source>
        <dbReference type="RuleBase" id="RU003915"/>
    </source>
</evidence>
<keyword evidence="3 5" id="KW-0697">Rotamase</keyword>
<dbReference type="PROSITE" id="PS51257">
    <property type="entry name" value="PROKAR_LIPOPROTEIN"/>
    <property type="match status" value="1"/>
</dbReference>
<dbReference type="PANTHER" id="PTHR43811:SF19">
    <property type="entry name" value="39 KDA FK506-BINDING NUCLEAR PROTEIN"/>
    <property type="match status" value="1"/>
</dbReference>
<evidence type="ECO:0000256" key="7">
    <source>
        <dbReference type="SAM" id="SignalP"/>
    </source>
</evidence>
<dbReference type="SUPFAM" id="SSF54534">
    <property type="entry name" value="FKBP-like"/>
    <property type="match status" value="1"/>
</dbReference>
<gene>
    <name evidence="9" type="ORF">QVH07_07660</name>
</gene>
<reference evidence="9" key="1">
    <citation type="submission" date="2023-06" db="EMBL/GenBank/DDBJ databases">
        <title>Robiginitalea aurantiacus sp. nov. and Algoriphagus sediminis sp. nov., isolated from coastal sediment.</title>
        <authorList>
            <person name="Zhou Z.Y."/>
            <person name="An J."/>
            <person name="Jia Y.W."/>
            <person name="Du Z.J."/>
        </authorList>
    </citation>
    <scope>NUCLEOTIDE SEQUENCE</scope>
    <source>
        <strain evidence="9">C2-7</strain>
    </source>
</reference>
<dbReference type="EMBL" id="JAUEPH010000003">
    <property type="protein sequence ID" value="MDN3204020.1"/>
    <property type="molecule type" value="Genomic_DNA"/>
</dbReference>
<evidence type="ECO:0000256" key="1">
    <source>
        <dbReference type="ARBA" id="ARBA00000971"/>
    </source>
</evidence>
<dbReference type="Proteomes" id="UP001171916">
    <property type="component" value="Unassembled WGS sequence"/>
</dbReference>
<organism evidence="9 10">
    <name type="scientific">Algoriphagus sediminis</name>
    <dbReference type="NCBI Taxonomy" id="3057113"/>
    <lineage>
        <taxon>Bacteria</taxon>
        <taxon>Pseudomonadati</taxon>
        <taxon>Bacteroidota</taxon>
        <taxon>Cytophagia</taxon>
        <taxon>Cytophagales</taxon>
        <taxon>Cyclobacteriaceae</taxon>
        <taxon>Algoriphagus</taxon>
    </lineage>
</organism>
<keyword evidence="4 5" id="KW-0413">Isomerase</keyword>
<proteinExistence type="inferred from homology"/>
<dbReference type="RefSeq" id="WP_289028462.1">
    <property type="nucleotide sequence ID" value="NZ_JAUEPH010000003.1"/>
</dbReference>
<accession>A0ABT7YBW1</accession>
<comment type="similarity">
    <text evidence="2 6">Belongs to the FKBP-type PPIase family.</text>
</comment>
<keyword evidence="7" id="KW-0732">Signal</keyword>
<feature type="signal peptide" evidence="7">
    <location>
        <begin position="1"/>
        <end position="20"/>
    </location>
</feature>
<feature type="chain" id="PRO_5045762047" description="Peptidyl-prolyl cis-trans isomerase" evidence="7">
    <location>
        <begin position="21"/>
        <end position="183"/>
    </location>
</feature>
<dbReference type="InterPro" id="IPR001179">
    <property type="entry name" value="PPIase_FKBP_dom"/>
</dbReference>
<name>A0ABT7YBW1_9BACT</name>
<evidence type="ECO:0000256" key="2">
    <source>
        <dbReference type="ARBA" id="ARBA00006577"/>
    </source>
</evidence>
<comment type="catalytic activity">
    <reaction evidence="1 5 6">
        <text>[protein]-peptidylproline (omega=180) = [protein]-peptidylproline (omega=0)</text>
        <dbReference type="Rhea" id="RHEA:16237"/>
        <dbReference type="Rhea" id="RHEA-COMP:10747"/>
        <dbReference type="Rhea" id="RHEA-COMP:10748"/>
        <dbReference type="ChEBI" id="CHEBI:83833"/>
        <dbReference type="ChEBI" id="CHEBI:83834"/>
        <dbReference type="EC" id="5.2.1.8"/>
    </reaction>
</comment>
<dbReference type="InterPro" id="IPR046357">
    <property type="entry name" value="PPIase_dom_sf"/>
</dbReference>
<keyword evidence="10" id="KW-1185">Reference proteome</keyword>
<comment type="caution">
    <text evidence="9">The sequence shown here is derived from an EMBL/GenBank/DDBJ whole genome shotgun (WGS) entry which is preliminary data.</text>
</comment>
<evidence type="ECO:0000313" key="9">
    <source>
        <dbReference type="EMBL" id="MDN3204020.1"/>
    </source>
</evidence>
<evidence type="ECO:0000256" key="4">
    <source>
        <dbReference type="ARBA" id="ARBA00023235"/>
    </source>
</evidence>